<sequence>MLGVLKHIIFVLLLALCAALLPQQAFDEKARDAALVVGVIGLWRWSWGLLHLLRSVWFRLVRFPAMRRVAEAAAKSQGLGHAYFLITSFRIDAPTTTKVYSGAFVAAANAPAGATIVCSIVEIGDERLIRRLAEVMYGDSLPFRLEIVRIPGTGKRDALAAGFRAIAALNPAGDDTVSVIDGDSIVPPDLVERCACMFLINPNLGALTTDEVCTVEGAEIFKQWYSMRFAQRQILMSSHGLAERVLTLTGRMSMFRARLACDPDFIDHVQNDYIDHWRLGRIRMLTGDDKSSWFWLLKNGYNMYYVPDVQVETIEQPPSPSFISSAYVLMTRWFGNMLRTNARALNLGPIKIGAFTWWSILDQRMSMWTSLSGITLALLGTAMITPWTAAFYVLWVIVSRYILALTFLTVRPSINLVYIPLLYFNQIFGSAVKVLIFFRLDRQKWTRQKTAFKRTDSRFDAAFKLWSSRLVNTVAVLVFVSVLVFLANLGSYFTDEVPERLPKITDRVF</sequence>
<reference evidence="8 9" key="1">
    <citation type="submission" date="2016-10" db="EMBL/GenBank/DDBJ databases">
        <authorList>
            <person name="de Groot N.N."/>
        </authorList>
    </citation>
    <scope>NUCLEOTIDE SEQUENCE [LARGE SCALE GENOMIC DNA]</scope>
    <source>
        <strain evidence="8 9">CGMCC 1.3401</strain>
    </source>
</reference>
<dbReference type="GO" id="GO:0005886">
    <property type="term" value="C:plasma membrane"/>
    <property type="evidence" value="ECO:0007669"/>
    <property type="project" value="UniProtKB-SubCell"/>
</dbReference>
<comment type="subcellular location">
    <subcellularLocation>
        <location evidence="1">Cell membrane</location>
    </subcellularLocation>
</comment>
<keyword evidence="4" id="KW-0328">Glycosyltransferase</keyword>
<dbReference type="GO" id="GO:0085029">
    <property type="term" value="P:extracellular matrix assembly"/>
    <property type="evidence" value="ECO:0007669"/>
    <property type="project" value="TreeGrafter"/>
</dbReference>
<gene>
    <name evidence="8" type="ORF">SAMN02927900_03074</name>
</gene>
<evidence type="ECO:0000256" key="7">
    <source>
        <dbReference type="SAM" id="Phobius"/>
    </source>
</evidence>
<proteinExistence type="predicted"/>
<accession>A0A1G4RW75</accession>
<dbReference type="Proteomes" id="UP000199542">
    <property type="component" value="Unassembled WGS sequence"/>
</dbReference>
<keyword evidence="7" id="KW-1133">Transmembrane helix</keyword>
<evidence type="ECO:0000256" key="3">
    <source>
        <dbReference type="ARBA" id="ARBA00022475"/>
    </source>
</evidence>
<dbReference type="EMBL" id="FMTM01000004">
    <property type="protein sequence ID" value="SCW60967.1"/>
    <property type="molecule type" value="Genomic_DNA"/>
</dbReference>
<evidence type="ECO:0000256" key="1">
    <source>
        <dbReference type="ARBA" id="ARBA00004236"/>
    </source>
</evidence>
<feature type="transmembrane region" description="Helical" evidence="7">
    <location>
        <begin position="417"/>
        <end position="438"/>
    </location>
</feature>
<dbReference type="RefSeq" id="WP_022713803.1">
    <property type="nucleotide sequence ID" value="NZ_FMTM01000004.1"/>
</dbReference>
<evidence type="ECO:0000313" key="9">
    <source>
        <dbReference type="Proteomes" id="UP000199542"/>
    </source>
</evidence>
<keyword evidence="2" id="KW-0536">Nodulation</keyword>
<evidence type="ECO:0000256" key="4">
    <source>
        <dbReference type="ARBA" id="ARBA00022676"/>
    </source>
</evidence>
<keyword evidence="6 7" id="KW-0472">Membrane</keyword>
<dbReference type="PANTHER" id="PTHR22913">
    <property type="entry name" value="HYALURONAN SYNTHASE"/>
    <property type="match status" value="1"/>
</dbReference>
<name>A0A1G4RW75_9HYPH</name>
<keyword evidence="7" id="KW-0812">Transmembrane</keyword>
<dbReference type="SUPFAM" id="SSF53448">
    <property type="entry name" value="Nucleotide-diphospho-sugar transferases"/>
    <property type="match status" value="1"/>
</dbReference>
<dbReference type="PANTHER" id="PTHR22913:SF12">
    <property type="entry name" value="MANNURONAN SYNTHASE"/>
    <property type="match status" value="1"/>
</dbReference>
<dbReference type="GO" id="GO:0030213">
    <property type="term" value="P:hyaluronan biosynthetic process"/>
    <property type="evidence" value="ECO:0007669"/>
    <property type="project" value="TreeGrafter"/>
</dbReference>
<feature type="transmembrane region" description="Helical" evidence="7">
    <location>
        <begin position="470"/>
        <end position="493"/>
    </location>
</feature>
<keyword evidence="5 8" id="KW-0808">Transferase</keyword>
<keyword evidence="3" id="KW-1003">Cell membrane</keyword>
<evidence type="ECO:0000256" key="2">
    <source>
        <dbReference type="ARBA" id="ARBA00022458"/>
    </source>
</evidence>
<feature type="transmembrane region" description="Helical" evidence="7">
    <location>
        <begin position="374"/>
        <end position="397"/>
    </location>
</feature>
<dbReference type="Pfam" id="PF13641">
    <property type="entry name" value="Glyco_tranf_2_3"/>
    <property type="match status" value="1"/>
</dbReference>
<evidence type="ECO:0000313" key="8">
    <source>
        <dbReference type="EMBL" id="SCW60967.1"/>
    </source>
</evidence>
<protein>
    <submittedName>
        <fullName evidence="8">Glycosyltransferase Alg8</fullName>
    </submittedName>
</protein>
<dbReference type="AlphaFoldDB" id="A0A1G4RW75"/>
<dbReference type="GO" id="GO:0050501">
    <property type="term" value="F:hyaluronan synthase activity"/>
    <property type="evidence" value="ECO:0007669"/>
    <property type="project" value="TreeGrafter"/>
</dbReference>
<evidence type="ECO:0000256" key="6">
    <source>
        <dbReference type="ARBA" id="ARBA00023136"/>
    </source>
</evidence>
<evidence type="ECO:0000256" key="5">
    <source>
        <dbReference type="ARBA" id="ARBA00022679"/>
    </source>
</evidence>
<feature type="transmembrane region" description="Helical" evidence="7">
    <location>
        <begin position="35"/>
        <end position="58"/>
    </location>
</feature>
<dbReference type="InterPro" id="IPR029044">
    <property type="entry name" value="Nucleotide-diphossugar_trans"/>
</dbReference>
<organism evidence="8 9">
    <name type="scientific">Rhizobium mongolense subsp. loessense</name>
    <dbReference type="NCBI Taxonomy" id="158890"/>
    <lineage>
        <taxon>Bacteria</taxon>
        <taxon>Pseudomonadati</taxon>
        <taxon>Pseudomonadota</taxon>
        <taxon>Alphaproteobacteria</taxon>
        <taxon>Hyphomicrobiales</taxon>
        <taxon>Rhizobiaceae</taxon>
        <taxon>Rhizobium/Agrobacterium group</taxon>
        <taxon>Rhizobium</taxon>
    </lineage>
</organism>